<evidence type="ECO:0000256" key="1">
    <source>
        <dbReference type="SAM" id="Phobius"/>
    </source>
</evidence>
<feature type="transmembrane region" description="Helical" evidence="1">
    <location>
        <begin position="189"/>
        <end position="211"/>
    </location>
</feature>
<evidence type="ECO:0000313" key="2">
    <source>
        <dbReference type="EMBL" id="NBL65805.1"/>
    </source>
</evidence>
<comment type="caution">
    <text evidence="2">The sequence shown here is derived from an EMBL/GenBank/DDBJ whole genome shotgun (WGS) entry which is preliminary data.</text>
</comment>
<sequence>MKLSDEQIQSLYRFTREHFVEHYDLQTELVDHLSNAIEEEWKENPKLSFEEALQKEFKKFGIFGFMDVVESRRSALSKKYNQVVWQHFKEFFSFPKIMLTLATIVGLIFLFKQISFVQEILVASALAMTVCMIVKIQSNKRKFGASQKSDKKWLFEEIVFHYGDWLFFFTLPMQLLLHVPEAFFQTNLGISIGVTMVSLFFLLGYVMVFVIPNLSEKYLEETYPEYKIAK</sequence>
<feature type="transmembrane region" description="Helical" evidence="1">
    <location>
        <begin position="120"/>
        <end position="137"/>
    </location>
</feature>
<keyword evidence="1" id="KW-1133">Transmembrane helix</keyword>
<feature type="transmembrane region" description="Helical" evidence="1">
    <location>
        <begin position="97"/>
        <end position="114"/>
    </location>
</feature>
<keyword evidence="1" id="KW-0472">Membrane</keyword>
<organism evidence="2 3">
    <name type="scientific">Flavobacterium ichthyis</name>
    <dbReference type="NCBI Taxonomy" id="2698827"/>
    <lineage>
        <taxon>Bacteria</taxon>
        <taxon>Pseudomonadati</taxon>
        <taxon>Bacteroidota</taxon>
        <taxon>Flavobacteriia</taxon>
        <taxon>Flavobacteriales</taxon>
        <taxon>Flavobacteriaceae</taxon>
        <taxon>Flavobacterium</taxon>
    </lineage>
</organism>
<evidence type="ECO:0000313" key="3">
    <source>
        <dbReference type="Proteomes" id="UP000798602"/>
    </source>
</evidence>
<reference evidence="3" key="1">
    <citation type="submission" date="2020-01" db="EMBL/GenBank/DDBJ databases">
        <title>Sphingomonas sp. strain CSW-10.</title>
        <authorList>
            <person name="Chen W.-M."/>
        </authorList>
    </citation>
    <scope>NUCLEOTIDE SEQUENCE [LARGE SCALE GENOMIC DNA]</scope>
    <source>
        <strain evidence="3">NST-5</strain>
    </source>
</reference>
<proteinExistence type="predicted"/>
<feature type="transmembrane region" description="Helical" evidence="1">
    <location>
        <begin position="158"/>
        <end position="177"/>
    </location>
</feature>
<gene>
    <name evidence="2" type="ORF">GV828_11395</name>
</gene>
<dbReference type="RefSeq" id="WP_166537625.1">
    <property type="nucleotide sequence ID" value="NZ_JAABLM010000014.1"/>
</dbReference>
<keyword evidence="3" id="KW-1185">Reference proteome</keyword>
<dbReference type="EMBL" id="JAABLM010000014">
    <property type="protein sequence ID" value="NBL65805.1"/>
    <property type="molecule type" value="Genomic_DNA"/>
</dbReference>
<keyword evidence="1" id="KW-0812">Transmembrane</keyword>
<accession>A0ABW9ZFE1</accession>
<dbReference type="Proteomes" id="UP000798602">
    <property type="component" value="Unassembled WGS sequence"/>
</dbReference>
<name>A0ABW9ZFE1_9FLAO</name>
<protein>
    <submittedName>
        <fullName evidence="2">Uncharacterized protein</fullName>
    </submittedName>
</protein>